<proteinExistence type="predicted"/>
<dbReference type="STRING" id="1470434.AZF00_17925"/>
<dbReference type="CDD" id="cd18809">
    <property type="entry name" value="SF1_C_RecD"/>
    <property type="match status" value="1"/>
</dbReference>
<dbReference type="InterPro" id="IPR014059">
    <property type="entry name" value="TraI/TrwC_relax"/>
</dbReference>
<evidence type="ECO:0000259" key="3">
    <source>
        <dbReference type="Pfam" id="PF13538"/>
    </source>
</evidence>
<reference evidence="4 5" key="1">
    <citation type="submission" date="2015-12" db="EMBL/GenBank/DDBJ databases">
        <authorList>
            <person name="Shamseldin A."/>
            <person name="Moawad H."/>
            <person name="Abd El-Rahim W.M."/>
            <person name="Sadowsky M.J."/>
        </authorList>
    </citation>
    <scope>NUCLEOTIDE SEQUENCE [LARGE SCALE GENOMIC DNA]</scope>
    <source>
        <strain evidence="4 5">SM2</strain>
    </source>
</reference>
<dbReference type="Pfam" id="PF13538">
    <property type="entry name" value="UvrD_C_2"/>
    <property type="match status" value="1"/>
</dbReference>
<feature type="region of interest" description="Disordered" evidence="1">
    <location>
        <begin position="908"/>
        <end position="930"/>
    </location>
</feature>
<feature type="domain" description="UvrD-like helicase C-terminal" evidence="3">
    <location>
        <begin position="850"/>
        <end position="896"/>
    </location>
</feature>
<dbReference type="KEGG" id="zal:AZF00_17925"/>
<dbReference type="SUPFAM" id="SSF55464">
    <property type="entry name" value="Origin of replication-binding domain, RBD-like"/>
    <property type="match status" value="1"/>
</dbReference>
<dbReference type="EMBL" id="CP014544">
    <property type="protein sequence ID" value="AMO70064.1"/>
    <property type="molecule type" value="Genomic_DNA"/>
</dbReference>
<evidence type="ECO:0000313" key="5">
    <source>
        <dbReference type="Proteomes" id="UP000074119"/>
    </source>
</evidence>
<dbReference type="SUPFAM" id="SSF52540">
    <property type="entry name" value="P-loop containing nucleoside triphosphate hydrolases"/>
    <property type="match status" value="2"/>
</dbReference>
<feature type="domain" description="TrwC relaxase" evidence="2">
    <location>
        <begin position="14"/>
        <end position="294"/>
    </location>
</feature>
<organism evidence="4 5">
    <name type="scientific">Zhongshania aliphaticivorans</name>
    <dbReference type="NCBI Taxonomy" id="1470434"/>
    <lineage>
        <taxon>Bacteria</taxon>
        <taxon>Pseudomonadati</taxon>
        <taxon>Pseudomonadota</taxon>
        <taxon>Gammaproteobacteria</taxon>
        <taxon>Cellvibrionales</taxon>
        <taxon>Spongiibacteraceae</taxon>
        <taxon>Zhongshania</taxon>
    </lineage>
</organism>
<name>A0A127M9Z4_9GAMM</name>
<gene>
    <name evidence="4" type="ORF">AZF00_17925</name>
</gene>
<dbReference type="Pfam" id="PF13604">
    <property type="entry name" value="AAA_30"/>
    <property type="match status" value="1"/>
</dbReference>
<protein>
    <recommendedName>
        <fullName evidence="6">Multifunctional conjugation protein TraI</fullName>
    </recommendedName>
</protein>
<dbReference type="NCBIfam" id="TIGR02686">
    <property type="entry name" value="relax_trwC"/>
    <property type="match status" value="1"/>
</dbReference>
<evidence type="ECO:0008006" key="6">
    <source>
        <dbReference type="Google" id="ProtNLM"/>
    </source>
</evidence>
<sequence>MTCNPTAIRSAPYAARYLLNQDHANYYLEDESCHSFWAGDGARRLGIEGSAVEVDRLIRYLHGNIAGEELGRFRAGKREHKAGIDFTTSPPKSVSLVALVGRDERALTADQESIKEMISFITKMAAYTRSHKRFPDGTESFDNIPADNLLCAVFRHETSRSLDPLQHHHVVILNASQTAEGNWRSIQTRPFFDIQKAAGLFYRQTLASKLRVLGYEISKGRDGNFEIAGFSNEQLRVFSQRSNEIEKTLSEQGLTREKASPALKEKVSHDTRSPKAKTSDRDELVKEWQLRSREFGCDIDQIVGQSRQKSQSKSWQRQDRIDQTETIYDLIRNTILSISERDSVFSKNRLRDELNFQAVGYGISTEQVCKGIEWAERESLLVGGYRCAEYRRSSKSWQQVEAFTTPETIKLEEGMIRTARCMRLNATPVLTIRNAEAWLAQAERKNLSDGFDGWTADQKTAVRGLLTTKDQLVAVQGYAGTAKTSTALRLVADVYKHQGYLVRGMAPSVSACTSLSEGAELKNVVTVASHLIKTDHNNSLAKPEVWLVDEASLISTRDMAKLIGKAHRCKARLVLVGDMYQLGSVDAGAAFRQIQESGITTLKLEEIVRQKDISLLDAVNHSVKGQAVEALNMLSKGNSQIIEISGGVKMRHKALAERYLALPIDERQKTLIIEPSRNGRQHLTSAIRAGLKELGDLSKQESNATSFSRIDMTTTSAKDILNYSVGDTVKFCRGYKRKGIEKNSYWTIQTLNPELNVATLTGENGEKVMWNPASWGGRSQVYSSLEAGLSRGDRIIWTTNNRESGLSNGTRAEVISINDGTRTAMIRLESGRELSLHLNSARCYHWTHDYVSTVHAAQGKTCERVFYHAESYRTNLSSQKALYVSLSRARQEAVLVTDSRQLLEQQLQAHSGEKQNASQHIDQHALDYSH</sequence>
<dbReference type="InterPro" id="IPR027785">
    <property type="entry name" value="UvrD-like_helicase_C"/>
</dbReference>
<dbReference type="Gene3D" id="2.30.30.940">
    <property type="match status" value="1"/>
</dbReference>
<accession>A0A127M9Z4</accession>
<evidence type="ECO:0000256" key="1">
    <source>
        <dbReference type="SAM" id="MobiDB-lite"/>
    </source>
</evidence>
<dbReference type="NCBIfam" id="NF041492">
    <property type="entry name" value="MobF"/>
    <property type="match status" value="1"/>
</dbReference>
<feature type="compositionally biased region" description="Polar residues" evidence="1">
    <location>
        <begin position="908"/>
        <end position="920"/>
    </location>
</feature>
<feature type="compositionally biased region" description="Basic and acidic residues" evidence="1">
    <location>
        <begin position="921"/>
        <end position="930"/>
    </location>
</feature>
<feature type="region of interest" description="Disordered" evidence="1">
    <location>
        <begin position="249"/>
        <end position="283"/>
    </location>
</feature>
<dbReference type="RefSeq" id="WP_008252830.1">
    <property type="nucleotide sequence ID" value="NZ_CP014544.1"/>
</dbReference>
<dbReference type="Pfam" id="PF08751">
    <property type="entry name" value="TrwC"/>
    <property type="match status" value="1"/>
</dbReference>
<evidence type="ECO:0000259" key="2">
    <source>
        <dbReference type="Pfam" id="PF08751"/>
    </source>
</evidence>
<dbReference type="Gene3D" id="3.40.50.300">
    <property type="entry name" value="P-loop containing nucleotide triphosphate hydrolases"/>
    <property type="match status" value="2"/>
</dbReference>
<dbReference type="Proteomes" id="UP000074119">
    <property type="component" value="Chromosome"/>
</dbReference>
<dbReference type="InterPro" id="IPR027417">
    <property type="entry name" value="P-loop_NTPase"/>
</dbReference>
<dbReference type="InterPro" id="IPR014862">
    <property type="entry name" value="TrwC"/>
</dbReference>
<evidence type="ECO:0000313" key="4">
    <source>
        <dbReference type="EMBL" id="AMO70064.1"/>
    </source>
</evidence>
<dbReference type="CDD" id="cd17933">
    <property type="entry name" value="DEXSc_RecD-like"/>
    <property type="match status" value="1"/>
</dbReference>
<dbReference type="AlphaFoldDB" id="A0A127M9Z4"/>